<dbReference type="HOGENOM" id="CLU_017584_5_5_9"/>
<dbReference type="InterPro" id="IPR008920">
    <property type="entry name" value="TF_FadR/GntR_C"/>
</dbReference>
<evidence type="ECO:0000256" key="1">
    <source>
        <dbReference type="ARBA" id="ARBA00023015"/>
    </source>
</evidence>
<name>G9WXS4_9FIRM</name>
<dbReference type="CDD" id="cd07377">
    <property type="entry name" value="WHTH_GntR"/>
    <property type="match status" value="1"/>
</dbReference>
<dbReference type="PANTHER" id="PTHR43537:SF24">
    <property type="entry name" value="GLUCONATE OPERON TRANSCRIPTIONAL REPRESSOR"/>
    <property type="match status" value="1"/>
</dbReference>
<dbReference type="InterPro" id="IPR011711">
    <property type="entry name" value="GntR_C"/>
</dbReference>
<keyword evidence="3" id="KW-0804">Transcription</keyword>
<dbReference type="PROSITE" id="PS50949">
    <property type="entry name" value="HTH_GNTR"/>
    <property type="match status" value="1"/>
</dbReference>
<dbReference type="Gene3D" id="1.20.120.530">
    <property type="entry name" value="GntR ligand-binding domain-like"/>
    <property type="match status" value="1"/>
</dbReference>
<dbReference type="GO" id="GO:0003700">
    <property type="term" value="F:DNA-binding transcription factor activity"/>
    <property type="evidence" value="ECO:0007669"/>
    <property type="project" value="InterPro"/>
</dbReference>
<dbReference type="Proteomes" id="UP000006437">
    <property type="component" value="Unassembled WGS sequence"/>
</dbReference>
<evidence type="ECO:0000313" key="5">
    <source>
        <dbReference type="EMBL" id="EHL16921.1"/>
    </source>
</evidence>
<dbReference type="STRING" id="796937.HMPREF9630_00043"/>
<gene>
    <name evidence="6" type="ORF">HMPREF9628_00419</name>
    <name evidence="5" type="ORF">HMPREF9629_00163</name>
</gene>
<reference evidence="6 7" key="2">
    <citation type="submission" date="2011-08" db="EMBL/GenBank/DDBJ databases">
        <title>The Genome Sequence of Eubacteriaceae bacterium CM5.</title>
        <authorList>
            <consortium name="The Broad Institute Genome Sequencing Platform"/>
            <person name="Earl A."/>
            <person name="Ward D."/>
            <person name="Feldgarden M."/>
            <person name="Gevers D."/>
            <person name="Sizova M."/>
            <person name="Hazen A."/>
            <person name="Epstein S."/>
            <person name="Young S.K."/>
            <person name="Zeng Q."/>
            <person name="Gargeya S."/>
            <person name="Fitzgerald M."/>
            <person name="Haas B."/>
            <person name="Abouelleil A."/>
            <person name="Alvarado L."/>
            <person name="Arachchi H.M."/>
            <person name="Berlin A."/>
            <person name="Brown A."/>
            <person name="Chapman S.B."/>
            <person name="Chen Z."/>
            <person name="Dunbar C."/>
            <person name="Freedman E."/>
            <person name="Gearin G."/>
            <person name="Gellesch M."/>
            <person name="Goldberg J."/>
            <person name="Griggs A."/>
            <person name="Gujja S."/>
            <person name="Heiman D."/>
            <person name="Howarth C."/>
            <person name="Larson L."/>
            <person name="Lui A."/>
            <person name="MacDonald P.J.P."/>
            <person name="Montmayeur A."/>
            <person name="Murphy C."/>
            <person name="Neiman D."/>
            <person name="Pearson M."/>
            <person name="Priest M."/>
            <person name="Roberts A."/>
            <person name="Saif S."/>
            <person name="Shea T."/>
            <person name="Shenoy N."/>
            <person name="Sisk P."/>
            <person name="Stolte C."/>
            <person name="Sykes S."/>
            <person name="Wortman J."/>
            <person name="Nusbaum C."/>
            <person name="Birren B."/>
        </authorList>
    </citation>
    <scope>NUCLEOTIDE SEQUENCE [LARGE SCALE GENOMIC DNA]</scope>
    <source>
        <strain evidence="6 7">CM5</strain>
    </source>
</reference>
<dbReference type="PANTHER" id="PTHR43537">
    <property type="entry name" value="TRANSCRIPTIONAL REGULATOR, GNTR FAMILY"/>
    <property type="match status" value="1"/>
</dbReference>
<accession>G9WXS4</accession>
<dbReference type="PATRIC" id="fig|796937.3.peg.168"/>
<keyword evidence="2" id="KW-0238">DNA-binding</keyword>
<dbReference type="Pfam" id="PF07729">
    <property type="entry name" value="FCD"/>
    <property type="match status" value="1"/>
</dbReference>
<dbReference type="SUPFAM" id="SSF48008">
    <property type="entry name" value="GntR ligand-binding domain-like"/>
    <property type="match status" value="1"/>
</dbReference>
<accession>G9XE75</accession>
<comment type="caution">
    <text evidence="5">The sequence shown here is derived from an EMBL/GenBank/DDBJ whole genome shotgun (WGS) entry which is preliminary data.</text>
</comment>
<organism evidence="5 8">
    <name type="scientific">Peptoanaerobacter stomatis</name>
    <dbReference type="NCBI Taxonomy" id="796937"/>
    <lineage>
        <taxon>Bacteria</taxon>
        <taxon>Bacillati</taxon>
        <taxon>Bacillota</taxon>
        <taxon>Clostridia</taxon>
        <taxon>Peptostreptococcales</taxon>
        <taxon>Filifactoraceae</taxon>
        <taxon>Peptoanaerobacter</taxon>
    </lineage>
</organism>
<evidence type="ECO:0000259" key="4">
    <source>
        <dbReference type="PROSITE" id="PS50949"/>
    </source>
</evidence>
<dbReference type="Gene3D" id="1.10.10.10">
    <property type="entry name" value="Winged helix-like DNA-binding domain superfamily/Winged helix DNA-binding domain"/>
    <property type="match status" value="1"/>
</dbReference>
<evidence type="ECO:0000313" key="6">
    <source>
        <dbReference type="EMBL" id="EHL18733.1"/>
    </source>
</evidence>
<evidence type="ECO:0000313" key="7">
    <source>
        <dbReference type="Proteomes" id="UP000003379"/>
    </source>
</evidence>
<reference evidence="5 8" key="1">
    <citation type="submission" date="2011-08" db="EMBL/GenBank/DDBJ databases">
        <title>The Genome Sequence of Eubacteriaceae bacterium ACC19a.</title>
        <authorList>
            <consortium name="The Broad Institute Genome Sequencing Platform"/>
            <person name="Earl A."/>
            <person name="Ward D."/>
            <person name="Feldgarden M."/>
            <person name="Gevers D."/>
            <person name="Sizova M."/>
            <person name="Hazen A."/>
            <person name="Epstein S."/>
            <person name="Young S.K."/>
            <person name="Zeng Q."/>
            <person name="Gargeya S."/>
            <person name="Fitzgerald M."/>
            <person name="Haas B."/>
            <person name="Abouelleil A."/>
            <person name="Alvarado L."/>
            <person name="Arachchi H.M."/>
            <person name="Berlin A."/>
            <person name="Brown A."/>
            <person name="Chapman S.B."/>
            <person name="Chen Z."/>
            <person name="Dunbar C."/>
            <person name="Freedman E."/>
            <person name="Gearin G."/>
            <person name="Gellesch M."/>
            <person name="Goldberg J."/>
            <person name="Griggs A."/>
            <person name="Gujja S."/>
            <person name="Heiman D."/>
            <person name="Howarth C."/>
            <person name="Larson L."/>
            <person name="Lui A."/>
            <person name="MacDonald P.J.P."/>
            <person name="Montmayeur A."/>
            <person name="Murphy C."/>
            <person name="Neiman D."/>
            <person name="Pearson M."/>
            <person name="Priest M."/>
            <person name="Roberts A."/>
            <person name="Saif S."/>
            <person name="Shea T."/>
            <person name="Shenoy N."/>
            <person name="Sisk P."/>
            <person name="Stolte C."/>
            <person name="Sykes S."/>
            <person name="Wortman J."/>
            <person name="Nusbaum C."/>
            <person name="Birren B."/>
        </authorList>
    </citation>
    <scope>NUCLEOTIDE SEQUENCE [LARGE SCALE GENOMIC DNA]</scope>
    <source>
        <strain evidence="5 8">ACC19a</strain>
    </source>
</reference>
<dbReference type="Pfam" id="PF00392">
    <property type="entry name" value="GntR"/>
    <property type="match status" value="1"/>
</dbReference>
<dbReference type="Proteomes" id="UP000003379">
    <property type="component" value="Unassembled WGS sequence"/>
</dbReference>
<sequence length="220" mass="25796">MAIIKRSLSDQIYDELKMQIINQDIPFGSKIVNRTLQERFNVSSSPIRDAINRLFSDGLIESIDNTGALVVGFDANFYLEVNEILMGITSTGVQLSMQKSDIKEVVKTLKKYVALQKDNMGSVEYFKYDYEFHKTFIDFSNNSRLKKLYKQYNVLHEILLRCYYEKEVVDMQKGSIKTHEDMIQAFLENDVDKCVKLNEYHYKRAESLFKEMFKKNTKDL</sequence>
<dbReference type="InterPro" id="IPR036390">
    <property type="entry name" value="WH_DNA-bd_sf"/>
</dbReference>
<dbReference type="InterPro" id="IPR036388">
    <property type="entry name" value="WH-like_DNA-bd_sf"/>
</dbReference>
<dbReference type="SUPFAM" id="SSF46785">
    <property type="entry name" value="Winged helix' DNA-binding domain"/>
    <property type="match status" value="1"/>
</dbReference>
<dbReference type="EMBL" id="AFZE01000001">
    <property type="protein sequence ID" value="EHL16921.1"/>
    <property type="molecule type" value="Genomic_DNA"/>
</dbReference>
<evidence type="ECO:0000256" key="3">
    <source>
        <dbReference type="ARBA" id="ARBA00023163"/>
    </source>
</evidence>
<proteinExistence type="predicted"/>
<protein>
    <recommendedName>
        <fullName evidence="4">HTH gntR-type domain-containing protein</fullName>
    </recommendedName>
</protein>
<dbReference type="AlphaFoldDB" id="G9WXS4"/>
<evidence type="ECO:0000256" key="2">
    <source>
        <dbReference type="ARBA" id="ARBA00023125"/>
    </source>
</evidence>
<feature type="domain" description="HTH gntR-type" evidence="4">
    <location>
        <begin position="6"/>
        <end position="73"/>
    </location>
</feature>
<keyword evidence="1" id="KW-0805">Transcription regulation</keyword>
<dbReference type="SMART" id="SM00345">
    <property type="entry name" value="HTH_GNTR"/>
    <property type="match status" value="1"/>
</dbReference>
<dbReference type="BioCyc" id="EBAC796937-HMP:GMGH-163-MONOMER"/>
<dbReference type="RefSeq" id="WP_009524400.1">
    <property type="nucleotide sequence ID" value="NZ_JH414546.1"/>
</dbReference>
<dbReference type="EMBL" id="AFZG01000041">
    <property type="protein sequence ID" value="EHL18733.1"/>
    <property type="molecule type" value="Genomic_DNA"/>
</dbReference>
<evidence type="ECO:0000313" key="8">
    <source>
        <dbReference type="Proteomes" id="UP000006437"/>
    </source>
</evidence>
<dbReference type="GO" id="GO:0003677">
    <property type="term" value="F:DNA binding"/>
    <property type="evidence" value="ECO:0007669"/>
    <property type="project" value="UniProtKB-KW"/>
</dbReference>
<dbReference type="InterPro" id="IPR000524">
    <property type="entry name" value="Tscrpt_reg_HTH_GntR"/>
</dbReference>